<feature type="domain" description="Protein kinase" evidence="20">
    <location>
        <begin position="548"/>
        <end position="810"/>
    </location>
</feature>
<evidence type="ECO:0000259" key="20">
    <source>
        <dbReference type="PROSITE" id="PS50011"/>
    </source>
</evidence>
<reference evidence="22" key="2">
    <citation type="journal article" date="2017" name="Nat. Plants">
        <title>The Aegilops tauschii genome reveals multiple impacts of transposons.</title>
        <authorList>
            <person name="Zhao G."/>
            <person name="Zou C."/>
            <person name="Li K."/>
            <person name="Wang K."/>
            <person name="Li T."/>
            <person name="Gao L."/>
            <person name="Zhang X."/>
            <person name="Wang H."/>
            <person name="Yang Z."/>
            <person name="Liu X."/>
            <person name="Jiang W."/>
            <person name="Mao L."/>
            <person name="Kong X."/>
            <person name="Jiao Y."/>
            <person name="Jia J."/>
        </authorList>
    </citation>
    <scope>NUCLEOTIDE SEQUENCE [LARGE SCALE GENOMIC DNA]</scope>
    <source>
        <strain evidence="22">cv. AL8/78</strain>
    </source>
</reference>
<dbReference type="SMART" id="SM00365">
    <property type="entry name" value="LRR_SD22"/>
    <property type="match status" value="6"/>
</dbReference>
<keyword evidence="7 19" id="KW-0812">Transmembrane</keyword>
<dbReference type="FunFam" id="1.10.510.10:FF:000479">
    <property type="entry name" value="Leucine-rich repeat receptor-like protein kinase"/>
    <property type="match status" value="1"/>
</dbReference>
<dbReference type="InterPro" id="IPR003591">
    <property type="entry name" value="Leu-rich_rpt_typical-subtyp"/>
</dbReference>
<dbReference type="Gene3D" id="3.30.200.20">
    <property type="entry name" value="Phosphorylase Kinase, domain 1"/>
    <property type="match status" value="1"/>
</dbReference>
<dbReference type="Pfam" id="PF00560">
    <property type="entry name" value="LRR_1"/>
    <property type="match status" value="5"/>
</dbReference>
<evidence type="ECO:0000256" key="15">
    <source>
        <dbReference type="ARBA" id="ARBA00023170"/>
    </source>
</evidence>
<reference evidence="21" key="3">
    <citation type="journal article" date="2017" name="Nature">
        <title>Genome sequence of the progenitor of the wheat D genome Aegilops tauschii.</title>
        <authorList>
            <person name="Luo M.C."/>
            <person name="Gu Y.Q."/>
            <person name="Puiu D."/>
            <person name="Wang H."/>
            <person name="Twardziok S.O."/>
            <person name="Deal K.R."/>
            <person name="Huo N."/>
            <person name="Zhu T."/>
            <person name="Wang L."/>
            <person name="Wang Y."/>
            <person name="McGuire P.E."/>
            <person name="Liu S."/>
            <person name="Long H."/>
            <person name="Ramasamy R.K."/>
            <person name="Rodriguez J.C."/>
            <person name="Van S.L."/>
            <person name="Yuan L."/>
            <person name="Wang Z."/>
            <person name="Xia Z."/>
            <person name="Xiao L."/>
            <person name="Anderson O.D."/>
            <person name="Ouyang S."/>
            <person name="Liang Y."/>
            <person name="Zimin A.V."/>
            <person name="Pertea G."/>
            <person name="Qi P."/>
            <person name="Bennetzen J.L."/>
            <person name="Dai X."/>
            <person name="Dawson M.W."/>
            <person name="Muller H.G."/>
            <person name="Kugler K."/>
            <person name="Rivarola-Duarte L."/>
            <person name="Spannagl M."/>
            <person name="Mayer K.F.X."/>
            <person name="Lu F.H."/>
            <person name="Bevan M.W."/>
            <person name="Leroy P."/>
            <person name="Li P."/>
            <person name="You F.M."/>
            <person name="Sun Q."/>
            <person name="Liu Z."/>
            <person name="Lyons E."/>
            <person name="Wicker T."/>
            <person name="Salzberg S.L."/>
            <person name="Devos K.M."/>
            <person name="Dvorak J."/>
        </authorList>
    </citation>
    <scope>NUCLEOTIDE SEQUENCE [LARGE SCALE GENOMIC DNA]</scope>
    <source>
        <strain evidence="21">cv. AL8/78</strain>
    </source>
</reference>
<keyword evidence="4" id="KW-0597">Phosphoprotein</keyword>
<dbReference type="Gramene" id="AET7Gv20015500.3">
    <property type="protein sequence ID" value="AET7Gv20015500.3"/>
    <property type="gene ID" value="AET7Gv20015500"/>
</dbReference>
<name>A0A453QAB3_AEGTS</name>
<dbReference type="SUPFAM" id="SSF56112">
    <property type="entry name" value="Protein kinase-like (PK-like)"/>
    <property type="match status" value="1"/>
</dbReference>
<dbReference type="STRING" id="200361.A0A453QAB3"/>
<dbReference type="Pfam" id="PF13855">
    <property type="entry name" value="LRR_8"/>
    <property type="match status" value="1"/>
</dbReference>
<dbReference type="FunFam" id="3.30.200.20:FF:000309">
    <property type="entry name" value="Leucine-rich repeat receptor protein kinase MSP1"/>
    <property type="match status" value="1"/>
</dbReference>
<sequence length="832" mass="91581">LSHNRLAGSIPPGIKALGELQALLLQGNQIRGQIPEGLGWLLQLEILDLDSNMLTCSIPNSLGNLTKLTMLELSNNTIKGSIPVCLSNLTKLTTLYLYSNQLSGEIPRELGFVFKLKELVLHVNTLSGYIPNTLGNLTKLTILYLHMNQLSGPIPQEIGKLMSLVHLGFAFNNLSGALPSGICAGGRLQYFNAASNNLIGPLPSSLLSCTSLVRARVERNNLEGDITEMGAHPNLVYIDISSNKLFGKLSHRWGDCYKLTMLRASNNNITGMIPSSIGKLSRLGILDVSSNKLEGHIPPEISNAMMLFNLSLSSNLLQGNIPQEIGLLNNLEYLDLSSNKLVGQIPGSIEHCLKLHFLKLSHNHLNGVIPIELGMLVNLQDLLDLSDNSIDGAIPSLLGGLSALEALNPSHNALSGNIPPSLQSMTSLISMDVSYNRLEGSVPHTRFFEEAPVKWFTHNKKLCGVVEGLPPCDLPASSEHDRKSRAILLAIILVISLAFVTALVTWQCKNKKPKEETATEVQQYKMFTIWNFDGEDVYQKIVDATNNFNNVHCIGSGGNGSVYRPQLPTGELFAVKKIHMMEADEQFNREIQALMHIRHPNIAKLCGYCSAYQGRFLVYEYMDRGSLAESLKGKETAIELDWRRLNIVCDVAHALSYLHHECFAPIVHRDITSGNVLLDLEFKACLSDFGIAKILDVDASNCTSLAGTKGYLAPELAYTTRVTEKCDVYSFGVLVLELFMGHHPGDFLSSMDNYNKSTLLENLLDTRLPHPEAEIASEIFQVVAIVVRCIEPDPSRRPTMQQVIKVLSTVERSPAHNLDYLHTGIVIPACWS</sequence>
<keyword evidence="3" id="KW-0723">Serine/threonine-protein kinase</keyword>
<evidence type="ECO:0000256" key="2">
    <source>
        <dbReference type="ARBA" id="ARBA00012513"/>
    </source>
</evidence>
<dbReference type="InterPro" id="IPR011009">
    <property type="entry name" value="Kinase-like_dom_sf"/>
</dbReference>
<comment type="catalytic activity">
    <reaction evidence="18">
        <text>L-seryl-[protein] + ATP = O-phospho-L-seryl-[protein] + ADP + H(+)</text>
        <dbReference type="Rhea" id="RHEA:17989"/>
        <dbReference type="Rhea" id="RHEA-COMP:9863"/>
        <dbReference type="Rhea" id="RHEA-COMP:11604"/>
        <dbReference type="ChEBI" id="CHEBI:15378"/>
        <dbReference type="ChEBI" id="CHEBI:29999"/>
        <dbReference type="ChEBI" id="CHEBI:30616"/>
        <dbReference type="ChEBI" id="CHEBI:83421"/>
        <dbReference type="ChEBI" id="CHEBI:456216"/>
        <dbReference type="EC" id="2.7.11.1"/>
    </reaction>
</comment>
<keyword evidence="5" id="KW-0433">Leucine-rich repeat</keyword>
<dbReference type="GO" id="GO:0005524">
    <property type="term" value="F:ATP binding"/>
    <property type="evidence" value="ECO:0007669"/>
    <property type="project" value="UniProtKB-KW"/>
</dbReference>
<keyword evidence="6" id="KW-0808">Transferase</keyword>
<dbReference type="FunFam" id="3.80.10.10:FF:000095">
    <property type="entry name" value="LRR receptor-like serine/threonine-protein kinase GSO1"/>
    <property type="match status" value="2"/>
</dbReference>
<dbReference type="InterPro" id="IPR008266">
    <property type="entry name" value="Tyr_kinase_AS"/>
</dbReference>
<proteinExistence type="predicted"/>
<keyword evidence="16" id="KW-0325">Glycoprotein</keyword>
<keyword evidence="14 19" id="KW-0472">Membrane</keyword>
<keyword evidence="13 19" id="KW-1133">Transmembrane helix</keyword>
<evidence type="ECO:0000256" key="3">
    <source>
        <dbReference type="ARBA" id="ARBA00022527"/>
    </source>
</evidence>
<evidence type="ECO:0000256" key="4">
    <source>
        <dbReference type="ARBA" id="ARBA00022553"/>
    </source>
</evidence>
<dbReference type="PRINTS" id="PR00019">
    <property type="entry name" value="LEURICHRPT"/>
</dbReference>
<keyword evidence="9" id="KW-0677">Repeat</keyword>
<dbReference type="EnsemblPlants" id="AET7Gv20015500.3">
    <property type="protein sequence ID" value="AET7Gv20015500.3"/>
    <property type="gene ID" value="AET7Gv20015500"/>
</dbReference>
<keyword evidence="11" id="KW-0418">Kinase</keyword>
<keyword evidence="10" id="KW-0547">Nucleotide-binding</keyword>
<evidence type="ECO:0000256" key="9">
    <source>
        <dbReference type="ARBA" id="ARBA00022737"/>
    </source>
</evidence>
<dbReference type="AlphaFoldDB" id="A0A453QAB3"/>
<evidence type="ECO:0000256" key="11">
    <source>
        <dbReference type="ARBA" id="ARBA00022777"/>
    </source>
</evidence>
<evidence type="ECO:0000256" key="18">
    <source>
        <dbReference type="ARBA" id="ARBA00048679"/>
    </source>
</evidence>
<dbReference type="PANTHER" id="PTHR48005">
    <property type="entry name" value="LEUCINE RICH REPEAT KINASE 2"/>
    <property type="match status" value="1"/>
</dbReference>
<organism evidence="21 22">
    <name type="scientific">Aegilops tauschii subsp. strangulata</name>
    <name type="common">Goatgrass</name>
    <dbReference type="NCBI Taxonomy" id="200361"/>
    <lineage>
        <taxon>Eukaryota</taxon>
        <taxon>Viridiplantae</taxon>
        <taxon>Streptophyta</taxon>
        <taxon>Embryophyta</taxon>
        <taxon>Tracheophyta</taxon>
        <taxon>Spermatophyta</taxon>
        <taxon>Magnoliopsida</taxon>
        <taxon>Liliopsida</taxon>
        <taxon>Poales</taxon>
        <taxon>Poaceae</taxon>
        <taxon>BOP clade</taxon>
        <taxon>Pooideae</taxon>
        <taxon>Triticodae</taxon>
        <taxon>Triticeae</taxon>
        <taxon>Triticinae</taxon>
        <taxon>Aegilops</taxon>
    </lineage>
</organism>
<evidence type="ECO:0000256" key="8">
    <source>
        <dbReference type="ARBA" id="ARBA00022729"/>
    </source>
</evidence>
<reference evidence="21" key="5">
    <citation type="journal article" date="2021" name="G3 (Bethesda)">
        <title>Aegilops tauschii genome assembly Aet v5.0 features greater sequence contiguity and improved annotation.</title>
        <authorList>
            <person name="Wang L."/>
            <person name="Zhu T."/>
            <person name="Rodriguez J.C."/>
            <person name="Deal K.R."/>
            <person name="Dubcovsky J."/>
            <person name="McGuire P.E."/>
            <person name="Lux T."/>
            <person name="Spannagl M."/>
            <person name="Mayer K.F.X."/>
            <person name="Baldrich P."/>
            <person name="Meyers B.C."/>
            <person name="Huo N."/>
            <person name="Gu Y.Q."/>
            <person name="Zhou H."/>
            <person name="Devos K.M."/>
            <person name="Bennetzen J.L."/>
            <person name="Unver T."/>
            <person name="Budak H."/>
            <person name="Gulick P.J."/>
            <person name="Galiba G."/>
            <person name="Kalapos B."/>
            <person name="Nelson D.R."/>
            <person name="Li P."/>
            <person name="You F.M."/>
            <person name="Luo M.C."/>
            <person name="Dvorak J."/>
        </authorList>
    </citation>
    <scope>NUCLEOTIDE SEQUENCE [LARGE SCALE GENOMIC DNA]</scope>
    <source>
        <strain evidence="21">cv. AL8/78</strain>
    </source>
</reference>
<dbReference type="PANTHER" id="PTHR48005:SF90">
    <property type="entry name" value="OS02G0553000 PROTEIN"/>
    <property type="match status" value="1"/>
</dbReference>
<dbReference type="SMART" id="SM00369">
    <property type="entry name" value="LRR_TYP"/>
    <property type="match status" value="7"/>
</dbReference>
<dbReference type="InterPro" id="IPR000719">
    <property type="entry name" value="Prot_kinase_dom"/>
</dbReference>
<dbReference type="Proteomes" id="UP000015105">
    <property type="component" value="Chromosome 7D"/>
</dbReference>
<evidence type="ECO:0000256" key="16">
    <source>
        <dbReference type="ARBA" id="ARBA00023180"/>
    </source>
</evidence>
<dbReference type="PROSITE" id="PS00109">
    <property type="entry name" value="PROTEIN_KINASE_TYR"/>
    <property type="match status" value="1"/>
</dbReference>
<evidence type="ECO:0000256" key="10">
    <source>
        <dbReference type="ARBA" id="ARBA00022741"/>
    </source>
</evidence>
<evidence type="ECO:0000256" key="6">
    <source>
        <dbReference type="ARBA" id="ARBA00022679"/>
    </source>
</evidence>
<dbReference type="EC" id="2.7.11.1" evidence="2"/>
<dbReference type="Gene3D" id="1.10.510.10">
    <property type="entry name" value="Transferase(Phosphotransferase) domain 1"/>
    <property type="match status" value="1"/>
</dbReference>
<dbReference type="PROSITE" id="PS51450">
    <property type="entry name" value="LRR"/>
    <property type="match status" value="1"/>
</dbReference>
<evidence type="ECO:0000256" key="5">
    <source>
        <dbReference type="ARBA" id="ARBA00022614"/>
    </source>
</evidence>
<dbReference type="InterPro" id="IPR032675">
    <property type="entry name" value="LRR_dom_sf"/>
</dbReference>
<evidence type="ECO:0000313" key="22">
    <source>
        <dbReference type="Proteomes" id="UP000015105"/>
    </source>
</evidence>
<dbReference type="GO" id="GO:0004674">
    <property type="term" value="F:protein serine/threonine kinase activity"/>
    <property type="evidence" value="ECO:0007669"/>
    <property type="project" value="UniProtKB-KW"/>
</dbReference>
<keyword evidence="22" id="KW-1185">Reference proteome</keyword>
<evidence type="ECO:0000256" key="19">
    <source>
        <dbReference type="SAM" id="Phobius"/>
    </source>
</evidence>
<dbReference type="SUPFAM" id="SSF52047">
    <property type="entry name" value="RNI-like"/>
    <property type="match status" value="1"/>
</dbReference>
<feature type="transmembrane region" description="Helical" evidence="19">
    <location>
        <begin position="486"/>
        <end position="506"/>
    </location>
</feature>
<dbReference type="InterPro" id="IPR001611">
    <property type="entry name" value="Leu-rich_rpt"/>
</dbReference>
<evidence type="ECO:0000256" key="12">
    <source>
        <dbReference type="ARBA" id="ARBA00022840"/>
    </source>
</evidence>
<reference evidence="22" key="1">
    <citation type="journal article" date="2014" name="Science">
        <title>Ancient hybridizations among the ancestral genomes of bread wheat.</title>
        <authorList>
            <consortium name="International Wheat Genome Sequencing Consortium,"/>
            <person name="Marcussen T."/>
            <person name="Sandve S.R."/>
            <person name="Heier L."/>
            <person name="Spannagl M."/>
            <person name="Pfeifer M."/>
            <person name="Jakobsen K.S."/>
            <person name="Wulff B.B."/>
            <person name="Steuernagel B."/>
            <person name="Mayer K.F."/>
            <person name="Olsen O.A."/>
        </authorList>
    </citation>
    <scope>NUCLEOTIDE SEQUENCE [LARGE SCALE GENOMIC DNA]</scope>
    <source>
        <strain evidence="22">cv. AL8/78</strain>
    </source>
</reference>
<dbReference type="InterPro" id="IPR051420">
    <property type="entry name" value="Ser_Thr_Kinases_DiverseReg"/>
</dbReference>
<dbReference type="Gene3D" id="3.80.10.10">
    <property type="entry name" value="Ribonuclease Inhibitor"/>
    <property type="match status" value="3"/>
</dbReference>
<dbReference type="Pfam" id="PF00069">
    <property type="entry name" value="Pkinase"/>
    <property type="match status" value="1"/>
</dbReference>
<evidence type="ECO:0000256" key="13">
    <source>
        <dbReference type="ARBA" id="ARBA00022989"/>
    </source>
</evidence>
<dbReference type="GO" id="GO:0016020">
    <property type="term" value="C:membrane"/>
    <property type="evidence" value="ECO:0007669"/>
    <property type="project" value="UniProtKB-SubCell"/>
</dbReference>
<evidence type="ECO:0000256" key="7">
    <source>
        <dbReference type="ARBA" id="ARBA00022692"/>
    </source>
</evidence>
<evidence type="ECO:0000256" key="1">
    <source>
        <dbReference type="ARBA" id="ARBA00004479"/>
    </source>
</evidence>
<keyword evidence="12" id="KW-0067">ATP-binding</keyword>
<keyword evidence="8" id="KW-0732">Signal</keyword>
<protein>
    <recommendedName>
        <fullName evidence="2">non-specific serine/threonine protein kinase</fullName>
        <ecNumber evidence="2">2.7.11.1</ecNumber>
    </recommendedName>
</protein>
<dbReference type="PROSITE" id="PS50011">
    <property type="entry name" value="PROTEIN_KINASE_DOM"/>
    <property type="match status" value="1"/>
</dbReference>
<evidence type="ECO:0000256" key="14">
    <source>
        <dbReference type="ARBA" id="ARBA00023136"/>
    </source>
</evidence>
<evidence type="ECO:0000256" key="17">
    <source>
        <dbReference type="ARBA" id="ARBA00047899"/>
    </source>
</evidence>
<evidence type="ECO:0000313" key="21">
    <source>
        <dbReference type="EnsemblPlants" id="AET7Gv20015500.3"/>
    </source>
</evidence>
<reference evidence="21" key="4">
    <citation type="submission" date="2019-03" db="UniProtKB">
        <authorList>
            <consortium name="EnsemblPlants"/>
        </authorList>
    </citation>
    <scope>IDENTIFICATION</scope>
</reference>
<keyword evidence="15" id="KW-0675">Receptor</keyword>
<comment type="catalytic activity">
    <reaction evidence="17">
        <text>L-threonyl-[protein] + ATP = O-phospho-L-threonyl-[protein] + ADP + H(+)</text>
        <dbReference type="Rhea" id="RHEA:46608"/>
        <dbReference type="Rhea" id="RHEA-COMP:11060"/>
        <dbReference type="Rhea" id="RHEA-COMP:11605"/>
        <dbReference type="ChEBI" id="CHEBI:15378"/>
        <dbReference type="ChEBI" id="CHEBI:30013"/>
        <dbReference type="ChEBI" id="CHEBI:30616"/>
        <dbReference type="ChEBI" id="CHEBI:61977"/>
        <dbReference type="ChEBI" id="CHEBI:456216"/>
        <dbReference type="EC" id="2.7.11.1"/>
    </reaction>
</comment>
<accession>A0A453QAB3</accession>
<dbReference type="SUPFAM" id="SSF52058">
    <property type="entry name" value="L domain-like"/>
    <property type="match status" value="1"/>
</dbReference>
<comment type="subcellular location">
    <subcellularLocation>
        <location evidence="1">Membrane</location>
        <topology evidence="1">Single-pass type I membrane protein</topology>
    </subcellularLocation>
</comment>